<reference evidence="2" key="1">
    <citation type="submission" date="2016-10" db="EMBL/GenBank/DDBJ databases">
        <title>Draft Genome Sequence of Nocardioides luteus Strain BAFB, an Alkane-Degrading Bacterium Isolated from JP-7 Polluted Soil.</title>
        <authorList>
            <person name="Brown L."/>
            <person name="Ruiz O.N."/>
            <person name="Gunasekera T."/>
        </authorList>
    </citation>
    <scope>NUCLEOTIDE SEQUENCE [LARGE SCALE GENOMIC DNA]</scope>
    <source>
        <strain evidence="2">BAFB</strain>
    </source>
</reference>
<organism evidence="2 3">
    <name type="scientific">Nocardioides luteus</name>
    <dbReference type="NCBI Taxonomy" id="1844"/>
    <lineage>
        <taxon>Bacteria</taxon>
        <taxon>Bacillati</taxon>
        <taxon>Actinomycetota</taxon>
        <taxon>Actinomycetes</taxon>
        <taxon>Propionibacteriales</taxon>
        <taxon>Nocardioidaceae</taxon>
        <taxon>Nocardioides</taxon>
    </lineage>
</organism>
<keyword evidence="1" id="KW-0812">Transmembrane</keyword>
<keyword evidence="1" id="KW-1133">Transmembrane helix</keyword>
<dbReference type="RefSeq" id="WP_045548167.1">
    <property type="nucleotide sequence ID" value="NZ_JZDQ02000026.1"/>
</dbReference>
<sequence length="96" mass="10681">MSSGDVGALLIGIAMLILPTWLTTQLVRRWRRLASWTRTQGTIRHVWKKKHDSSATGTASSETSIHARYEYRDSRGIHHAVGALVVAAVMVVDLTR</sequence>
<dbReference type="EMBL" id="JZDQ02000026">
    <property type="protein sequence ID" value="OIJ25373.1"/>
    <property type="molecule type" value="Genomic_DNA"/>
</dbReference>
<comment type="caution">
    <text evidence="2">The sequence shown here is derived from an EMBL/GenBank/DDBJ whole genome shotgun (WGS) entry which is preliminary data.</text>
</comment>
<name>A0A1J4N1A8_9ACTN</name>
<evidence type="ECO:0000313" key="3">
    <source>
        <dbReference type="Proteomes" id="UP000033772"/>
    </source>
</evidence>
<dbReference type="Proteomes" id="UP000033772">
    <property type="component" value="Unassembled WGS sequence"/>
</dbReference>
<gene>
    <name evidence="2" type="ORF">UG56_018365</name>
</gene>
<dbReference type="AlphaFoldDB" id="A0A1J4N1A8"/>
<feature type="transmembrane region" description="Helical" evidence="1">
    <location>
        <begin position="76"/>
        <end position="95"/>
    </location>
</feature>
<protein>
    <submittedName>
        <fullName evidence="2">Uncharacterized protein</fullName>
    </submittedName>
</protein>
<keyword evidence="1" id="KW-0472">Membrane</keyword>
<accession>A0A1J4N1A8</accession>
<dbReference type="OrthoDB" id="3831031at2"/>
<keyword evidence="3" id="KW-1185">Reference proteome</keyword>
<evidence type="ECO:0000256" key="1">
    <source>
        <dbReference type="SAM" id="Phobius"/>
    </source>
</evidence>
<feature type="transmembrane region" description="Helical" evidence="1">
    <location>
        <begin position="6"/>
        <end position="24"/>
    </location>
</feature>
<proteinExistence type="predicted"/>
<evidence type="ECO:0000313" key="2">
    <source>
        <dbReference type="EMBL" id="OIJ25373.1"/>
    </source>
</evidence>